<feature type="non-terminal residue" evidence="1">
    <location>
        <position position="1"/>
    </location>
</feature>
<name>X1LB28_9ZZZZ</name>
<proteinExistence type="predicted"/>
<gene>
    <name evidence="1" type="ORF">S06H3_04849</name>
</gene>
<accession>X1LB28</accession>
<organism evidence="1">
    <name type="scientific">marine sediment metagenome</name>
    <dbReference type="NCBI Taxonomy" id="412755"/>
    <lineage>
        <taxon>unclassified sequences</taxon>
        <taxon>metagenomes</taxon>
        <taxon>ecological metagenomes</taxon>
    </lineage>
</organism>
<reference evidence="1" key="1">
    <citation type="journal article" date="2014" name="Front. Microbiol.">
        <title>High frequency of phylogenetically diverse reductive dehalogenase-homologous genes in deep subseafloor sedimentary metagenomes.</title>
        <authorList>
            <person name="Kawai M."/>
            <person name="Futagami T."/>
            <person name="Toyoda A."/>
            <person name="Takaki Y."/>
            <person name="Nishi S."/>
            <person name="Hori S."/>
            <person name="Arai W."/>
            <person name="Tsubouchi T."/>
            <person name="Morono Y."/>
            <person name="Uchiyama I."/>
            <person name="Ito T."/>
            <person name="Fujiyama A."/>
            <person name="Inagaki F."/>
            <person name="Takami H."/>
        </authorList>
    </citation>
    <scope>NUCLEOTIDE SEQUENCE</scope>
    <source>
        <strain evidence="1">Expedition CK06-06</strain>
    </source>
</reference>
<evidence type="ECO:0000313" key="1">
    <source>
        <dbReference type="EMBL" id="GAH99624.1"/>
    </source>
</evidence>
<comment type="caution">
    <text evidence="1">The sequence shown here is derived from an EMBL/GenBank/DDBJ whole genome shotgun (WGS) entry which is preliminary data.</text>
</comment>
<sequence>HDFFLLFVDAETHGLRHLEHPERKCTLIA</sequence>
<dbReference type="EMBL" id="BARV01001738">
    <property type="protein sequence ID" value="GAH99624.1"/>
    <property type="molecule type" value="Genomic_DNA"/>
</dbReference>
<dbReference type="AlphaFoldDB" id="X1LB28"/>
<protein>
    <submittedName>
        <fullName evidence="1">Uncharacterized protein</fullName>
    </submittedName>
</protein>